<dbReference type="AlphaFoldDB" id="D8PJK9"/>
<gene>
    <name evidence="3" type="ORF">NIDE3912</name>
</gene>
<dbReference type="eggNOG" id="COG4244">
    <property type="taxonomic scope" value="Bacteria"/>
</dbReference>
<feature type="transmembrane region" description="Helical" evidence="1">
    <location>
        <begin position="79"/>
        <end position="101"/>
    </location>
</feature>
<dbReference type="OrthoDB" id="8080622at2"/>
<proteinExistence type="predicted"/>
<dbReference type="Proteomes" id="UP000001660">
    <property type="component" value="Chromosome"/>
</dbReference>
<dbReference type="KEGG" id="nde:NIDE3912"/>
<keyword evidence="4" id="KW-1185">Reference proteome</keyword>
<protein>
    <recommendedName>
        <fullName evidence="2">DUF2231 domain-containing protein</fullName>
    </recommendedName>
</protein>
<dbReference type="Pfam" id="PF09990">
    <property type="entry name" value="DUF2231"/>
    <property type="match status" value="1"/>
</dbReference>
<evidence type="ECO:0000259" key="2">
    <source>
        <dbReference type="Pfam" id="PF09990"/>
    </source>
</evidence>
<sequence length="141" mass="15437">MHPIHPMVVHFPIALLLASTLFDALAFRWRSQQFRDTSLSLLVLGILAAGVAVLTGHFAEEAVERSGIPKQAIEIHEELGGSVFWVFLGLLGLRLASFWGWMREQPRLVLAVGLSGGLLLLIASYFGGDLVYRFGAGVLPR</sequence>
<feature type="transmembrane region" description="Helical" evidence="1">
    <location>
        <begin position="39"/>
        <end position="59"/>
    </location>
</feature>
<dbReference type="HOGENOM" id="CLU_107155_5_1_0"/>
<evidence type="ECO:0000313" key="4">
    <source>
        <dbReference type="Proteomes" id="UP000001660"/>
    </source>
</evidence>
<dbReference type="EMBL" id="FP929003">
    <property type="protein sequence ID" value="CBK43583.1"/>
    <property type="molecule type" value="Genomic_DNA"/>
</dbReference>
<organism evidence="3 4">
    <name type="scientific">Nitrospira defluvii</name>
    <dbReference type="NCBI Taxonomy" id="330214"/>
    <lineage>
        <taxon>Bacteria</taxon>
        <taxon>Pseudomonadati</taxon>
        <taxon>Nitrospirota</taxon>
        <taxon>Nitrospiria</taxon>
        <taxon>Nitrospirales</taxon>
        <taxon>Nitrospiraceae</taxon>
        <taxon>Nitrospira</taxon>
    </lineage>
</organism>
<feature type="domain" description="DUF2231" evidence="2">
    <location>
        <begin position="2"/>
        <end position="138"/>
    </location>
</feature>
<dbReference type="InterPro" id="IPR019251">
    <property type="entry name" value="DUF2231_TM"/>
</dbReference>
<accession>D8PJK9</accession>
<feature type="transmembrane region" description="Helical" evidence="1">
    <location>
        <begin position="108"/>
        <end position="127"/>
    </location>
</feature>
<keyword evidence="1" id="KW-0812">Transmembrane</keyword>
<name>D8PJK9_9BACT</name>
<feature type="transmembrane region" description="Helical" evidence="1">
    <location>
        <begin position="6"/>
        <end position="27"/>
    </location>
</feature>
<evidence type="ECO:0000313" key="3">
    <source>
        <dbReference type="EMBL" id="CBK43583.1"/>
    </source>
</evidence>
<evidence type="ECO:0000256" key="1">
    <source>
        <dbReference type="SAM" id="Phobius"/>
    </source>
</evidence>
<keyword evidence="1" id="KW-1133">Transmembrane helix</keyword>
<reference evidence="3 4" key="1">
    <citation type="journal article" date="2010" name="Proc. Natl. Acad. Sci. U.S.A.">
        <title>A Nitrospira metagenome illuminates the physiology and evolution of globally important nitrite-oxidizing bacteria.</title>
        <authorList>
            <person name="Lucker S."/>
            <person name="Wagner M."/>
            <person name="Maixner F."/>
            <person name="Pelletier E."/>
            <person name="Koch H."/>
            <person name="Vacherie B."/>
            <person name="Rattei T."/>
            <person name="Sinninghe Damste J."/>
            <person name="Spieck E."/>
            <person name="Le Paslier D."/>
            <person name="Daims H."/>
        </authorList>
    </citation>
    <scope>NUCLEOTIDE SEQUENCE [LARGE SCALE GENOMIC DNA]</scope>
</reference>
<dbReference type="STRING" id="330214.NIDE3912"/>
<keyword evidence="1" id="KW-0472">Membrane</keyword>